<proteinExistence type="predicted"/>
<dbReference type="AlphaFoldDB" id="V9E8Q3"/>
<feature type="chain" id="PRO_5004775232" description="Crinkler effector protein N-terminal domain-containing protein" evidence="4">
    <location>
        <begin position="18"/>
        <end position="175"/>
    </location>
</feature>
<comment type="subcellular location">
    <subcellularLocation>
        <location evidence="1">Host cell</location>
    </subcellularLocation>
    <subcellularLocation>
        <location evidence="2">Secreted</location>
    </subcellularLocation>
</comment>
<dbReference type="Proteomes" id="UP000018721">
    <property type="component" value="Unassembled WGS sequence"/>
</dbReference>
<name>V9E8Q3_PHYNI</name>
<evidence type="ECO:0000256" key="2">
    <source>
        <dbReference type="ARBA" id="ARBA00004613"/>
    </source>
</evidence>
<keyword evidence="7" id="KW-1185">Reference proteome</keyword>
<keyword evidence="4" id="KW-0732">Signal</keyword>
<feature type="domain" description="Crinkler effector protein N-terminal" evidence="5">
    <location>
        <begin position="2"/>
        <end position="76"/>
    </location>
</feature>
<dbReference type="Pfam" id="PF20147">
    <property type="entry name" value="Crinkler"/>
    <property type="match status" value="1"/>
</dbReference>
<dbReference type="InterPro" id="IPR045379">
    <property type="entry name" value="Crinkler_N"/>
</dbReference>
<evidence type="ECO:0000256" key="1">
    <source>
        <dbReference type="ARBA" id="ARBA00004340"/>
    </source>
</evidence>
<evidence type="ECO:0000313" key="6">
    <source>
        <dbReference type="EMBL" id="ETI35479.1"/>
    </source>
</evidence>
<evidence type="ECO:0000259" key="5">
    <source>
        <dbReference type="Pfam" id="PF20147"/>
    </source>
</evidence>
<reference evidence="6 7" key="1">
    <citation type="submission" date="2013-11" db="EMBL/GenBank/DDBJ databases">
        <title>The Genome Sequence of Phytophthora parasitica P1569.</title>
        <authorList>
            <consortium name="The Broad Institute Genomics Platform"/>
            <person name="Russ C."/>
            <person name="Tyler B."/>
            <person name="Panabieres F."/>
            <person name="Shan W."/>
            <person name="Tripathy S."/>
            <person name="Grunwald N."/>
            <person name="Machado M."/>
            <person name="Johnson C.S."/>
            <person name="Arredondo F."/>
            <person name="Hong C."/>
            <person name="Coffey M."/>
            <person name="Young S.K."/>
            <person name="Zeng Q."/>
            <person name="Gargeya S."/>
            <person name="Fitzgerald M."/>
            <person name="Abouelleil A."/>
            <person name="Alvarado L."/>
            <person name="Chapman S.B."/>
            <person name="Gainer-Dewar J."/>
            <person name="Goldberg J."/>
            <person name="Griggs A."/>
            <person name="Gujja S."/>
            <person name="Hansen M."/>
            <person name="Howarth C."/>
            <person name="Imamovic A."/>
            <person name="Ireland A."/>
            <person name="Larimer J."/>
            <person name="McCowan C."/>
            <person name="Murphy C."/>
            <person name="Pearson M."/>
            <person name="Poon T.W."/>
            <person name="Priest M."/>
            <person name="Roberts A."/>
            <person name="Saif S."/>
            <person name="Shea T."/>
            <person name="Sykes S."/>
            <person name="Wortman J."/>
            <person name="Nusbaum C."/>
            <person name="Birren B."/>
        </authorList>
    </citation>
    <scope>NUCLEOTIDE SEQUENCE [LARGE SCALE GENOMIC DNA]</scope>
    <source>
        <strain evidence="6 7">P1569</strain>
    </source>
</reference>
<protein>
    <recommendedName>
        <fullName evidence="5">Crinkler effector protein N-terminal domain-containing protein</fullName>
    </recommendedName>
</protein>
<gene>
    <name evidence="6" type="ORF">F443_18182</name>
</gene>
<dbReference type="HOGENOM" id="CLU_114740_1_0_1"/>
<keyword evidence="3" id="KW-0964">Secreted</keyword>
<dbReference type="GO" id="GO:0043657">
    <property type="term" value="C:host cell"/>
    <property type="evidence" value="ECO:0007669"/>
    <property type="project" value="UniProtKB-SubCell"/>
</dbReference>
<accession>V9E8Q3</accession>
<evidence type="ECO:0000256" key="3">
    <source>
        <dbReference type="ARBA" id="ARBA00022525"/>
    </source>
</evidence>
<dbReference type="CDD" id="cd17039">
    <property type="entry name" value="Ubl_ubiquitin_like"/>
    <property type="match status" value="1"/>
</dbReference>
<dbReference type="GO" id="GO:0005576">
    <property type="term" value="C:extracellular region"/>
    <property type="evidence" value="ECO:0007669"/>
    <property type="project" value="UniProtKB-SubCell"/>
</dbReference>
<feature type="signal peptide" evidence="4">
    <location>
        <begin position="1"/>
        <end position="17"/>
    </location>
</feature>
<organism evidence="6 7">
    <name type="scientific">Phytophthora nicotianae P1569</name>
    <dbReference type="NCBI Taxonomy" id="1317065"/>
    <lineage>
        <taxon>Eukaryota</taxon>
        <taxon>Sar</taxon>
        <taxon>Stramenopiles</taxon>
        <taxon>Oomycota</taxon>
        <taxon>Peronosporomycetes</taxon>
        <taxon>Peronosporales</taxon>
        <taxon>Peronosporaceae</taxon>
        <taxon>Phytophthora</taxon>
    </lineage>
</organism>
<comment type="caution">
    <text evidence="6">The sequence shown here is derived from an EMBL/GenBank/DDBJ whole genome shotgun (WGS) entry which is preliminary data.</text>
</comment>
<dbReference type="eggNOG" id="ENOG502RY76">
    <property type="taxonomic scope" value="Eukaryota"/>
</dbReference>
<evidence type="ECO:0000313" key="7">
    <source>
        <dbReference type="Proteomes" id="UP000018721"/>
    </source>
</evidence>
<evidence type="ECO:0000256" key="4">
    <source>
        <dbReference type="SAM" id="SignalP"/>
    </source>
</evidence>
<sequence length="175" mass="18856">MVKLFCAVVGAAGSAFSVGVDESDTVDDLKKAIRAEPEFGYPNSKMNLFLAKRGDAWLTANEVKGVSDTSGLTHLDVARAEISVVGLSEKDVRHQVDKHQVAAGNGPVNVMVVVVPTEEVVVPALSQQSFFWKEPKSLVATTGANWDFQNSLDLGKLASAIGRHYQAWRDGKTDK</sequence>
<dbReference type="EMBL" id="ANIZ01003130">
    <property type="protein sequence ID" value="ETI35479.1"/>
    <property type="molecule type" value="Genomic_DNA"/>
</dbReference>